<accession>A0A0B7C3C2</accession>
<keyword evidence="1" id="KW-0472">Membrane</keyword>
<evidence type="ECO:0000313" key="2">
    <source>
        <dbReference type="EMBL" id="CEK99934.1"/>
    </source>
</evidence>
<sequence length="121" mass="13077">ESANYISVSNTGNVSYTNKIPTANSGSSYSMIISCKDKGSPVKSSLATVIVSFTAVTTTTVSTVSTPTTTVFKEKELWDYDWFIAVFSLLLLCLVTALIAGIAFMVYKYCFQKSNGIVETP</sequence>
<feature type="non-terminal residue" evidence="2">
    <location>
        <position position="1"/>
    </location>
</feature>
<dbReference type="InterPro" id="IPR015919">
    <property type="entry name" value="Cadherin-like_sf"/>
</dbReference>
<dbReference type="AlphaFoldDB" id="A0A0B7C3C2"/>
<dbReference type="SUPFAM" id="SSF49313">
    <property type="entry name" value="Cadherin-like"/>
    <property type="match status" value="1"/>
</dbReference>
<evidence type="ECO:0000256" key="1">
    <source>
        <dbReference type="SAM" id="Phobius"/>
    </source>
</evidence>
<proteinExistence type="predicted"/>
<dbReference type="GO" id="GO:0005509">
    <property type="term" value="F:calcium ion binding"/>
    <property type="evidence" value="ECO:0007669"/>
    <property type="project" value="InterPro"/>
</dbReference>
<gene>
    <name evidence="2" type="primary">ORF222478</name>
</gene>
<feature type="non-terminal residue" evidence="2">
    <location>
        <position position="121"/>
    </location>
</feature>
<keyword evidence="1" id="KW-0812">Transmembrane</keyword>
<dbReference type="EMBL" id="HACG01053063">
    <property type="protein sequence ID" value="CEK99934.1"/>
    <property type="molecule type" value="Transcribed_RNA"/>
</dbReference>
<evidence type="ECO:0008006" key="3">
    <source>
        <dbReference type="Google" id="ProtNLM"/>
    </source>
</evidence>
<keyword evidence="1" id="KW-1133">Transmembrane helix</keyword>
<feature type="transmembrane region" description="Helical" evidence="1">
    <location>
        <begin position="82"/>
        <end position="107"/>
    </location>
</feature>
<protein>
    <recommendedName>
        <fullName evidence="3">Cadherin domain-containing protein</fullName>
    </recommendedName>
</protein>
<reference evidence="2" key="1">
    <citation type="submission" date="2014-12" db="EMBL/GenBank/DDBJ databases">
        <title>Insight into the proteome of Arion vulgaris.</title>
        <authorList>
            <person name="Aradska J."/>
            <person name="Bulat T."/>
            <person name="Smidak R."/>
            <person name="Sarate P."/>
            <person name="Gangsoo J."/>
            <person name="Sialana F."/>
            <person name="Bilban M."/>
            <person name="Lubec G."/>
        </authorList>
    </citation>
    <scope>NUCLEOTIDE SEQUENCE</scope>
    <source>
        <tissue evidence="2">Skin</tissue>
    </source>
</reference>
<dbReference type="GO" id="GO:0016020">
    <property type="term" value="C:membrane"/>
    <property type="evidence" value="ECO:0007669"/>
    <property type="project" value="InterPro"/>
</dbReference>
<organism evidence="2">
    <name type="scientific">Arion vulgaris</name>
    <dbReference type="NCBI Taxonomy" id="1028688"/>
    <lineage>
        <taxon>Eukaryota</taxon>
        <taxon>Metazoa</taxon>
        <taxon>Spiralia</taxon>
        <taxon>Lophotrochozoa</taxon>
        <taxon>Mollusca</taxon>
        <taxon>Gastropoda</taxon>
        <taxon>Heterobranchia</taxon>
        <taxon>Euthyneura</taxon>
        <taxon>Panpulmonata</taxon>
        <taxon>Eupulmonata</taxon>
        <taxon>Stylommatophora</taxon>
        <taxon>Helicina</taxon>
        <taxon>Arionoidea</taxon>
        <taxon>Arionidae</taxon>
        <taxon>Arion</taxon>
    </lineage>
</organism>
<name>A0A0B7C3C2_9EUPU</name>